<dbReference type="Gene3D" id="3.50.30.20">
    <property type="entry name" value="Carbamoyl-phosphate synthase small subunit, N-terminal domain"/>
    <property type="match status" value="1"/>
</dbReference>
<dbReference type="FunFam" id="3.40.50.880:FF:000006">
    <property type="entry name" value="Carbamoyl-phosphate synthase 1, mitochondrial"/>
    <property type="match status" value="1"/>
</dbReference>
<accession>A0AA36CKC3</accession>
<dbReference type="Pfam" id="PF00185">
    <property type="entry name" value="OTCace"/>
    <property type="match status" value="1"/>
</dbReference>
<dbReference type="FunFam" id="3.50.30.20:FF:000002">
    <property type="entry name" value="Carbamoyl-phosphate synthase 1, mitochondrial"/>
    <property type="match status" value="1"/>
</dbReference>
<dbReference type="GO" id="GO:0006526">
    <property type="term" value="P:L-arginine biosynthetic process"/>
    <property type="evidence" value="ECO:0007669"/>
    <property type="project" value="TreeGrafter"/>
</dbReference>
<reference evidence="16" key="1">
    <citation type="submission" date="2023-06" db="EMBL/GenBank/DDBJ databases">
        <authorList>
            <person name="Delattre M."/>
        </authorList>
    </citation>
    <scope>NUCLEOTIDE SEQUENCE</scope>
    <source>
        <strain evidence="16">AF72</strain>
    </source>
</reference>
<dbReference type="Pfam" id="PF02142">
    <property type="entry name" value="MGS"/>
    <property type="match status" value="1"/>
</dbReference>
<evidence type="ECO:0000256" key="4">
    <source>
        <dbReference type="ARBA" id="ARBA00022598"/>
    </source>
</evidence>
<dbReference type="InterPro" id="IPR032466">
    <property type="entry name" value="Metal_Hydrolase"/>
</dbReference>
<dbReference type="InterPro" id="IPR011607">
    <property type="entry name" value="MGS-like_dom"/>
</dbReference>
<dbReference type="SMART" id="SM00851">
    <property type="entry name" value="MGS"/>
    <property type="match status" value="1"/>
</dbReference>
<dbReference type="InterPro" id="IPR017926">
    <property type="entry name" value="GATASE"/>
</dbReference>
<dbReference type="CDD" id="cd01744">
    <property type="entry name" value="GATase1_CPSase"/>
    <property type="match status" value="1"/>
</dbReference>
<comment type="caution">
    <text evidence="16">The sequence shown here is derived from an EMBL/GenBank/DDBJ whole genome shotgun (WGS) entry which is preliminary data.</text>
</comment>
<dbReference type="InterPro" id="IPR006131">
    <property type="entry name" value="Asp_carbamoyltransf_Asp/Orn-bd"/>
</dbReference>
<dbReference type="PROSITE" id="PS51273">
    <property type="entry name" value="GATASE_TYPE_1"/>
    <property type="match status" value="1"/>
</dbReference>
<dbReference type="Pfam" id="PF25596">
    <property type="entry name" value="CPSase_L_D1"/>
    <property type="match status" value="1"/>
</dbReference>
<dbReference type="InterPro" id="IPR006132">
    <property type="entry name" value="Asp/Orn_carbamoyltranf_P-bd"/>
</dbReference>
<dbReference type="SUPFAM" id="SSF52021">
    <property type="entry name" value="Carbamoyl phosphate synthetase, small subunit N-terminal domain"/>
    <property type="match status" value="1"/>
</dbReference>
<dbReference type="Gene3D" id="3.40.50.1370">
    <property type="entry name" value="Aspartate/ornithine carbamoyltransferase"/>
    <property type="match status" value="1"/>
</dbReference>
<dbReference type="FunFam" id="3.40.50.20:FF:000001">
    <property type="entry name" value="Carbamoyl-phosphate synthase large chain"/>
    <property type="match status" value="1"/>
</dbReference>
<dbReference type="HAMAP" id="MF_01209">
    <property type="entry name" value="CPSase_S_chain"/>
    <property type="match status" value="1"/>
</dbReference>
<dbReference type="GO" id="GO:0004087">
    <property type="term" value="F:carbamoyl-phosphate synthase (ammonia) activity"/>
    <property type="evidence" value="ECO:0007669"/>
    <property type="project" value="UniProtKB-EC"/>
</dbReference>
<evidence type="ECO:0000313" key="17">
    <source>
        <dbReference type="Proteomes" id="UP001177023"/>
    </source>
</evidence>
<dbReference type="EMBL" id="CATQJA010002306">
    <property type="protein sequence ID" value="CAJ0570388.1"/>
    <property type="molecule type" value="Genomic_DNA"/>
</dbReference>
<evidence type="ECO:0000256" key="13">
    <source>
        <dbReference type="ARBA" id="ARBA00048492"/>
    </source>
</evidence>
<evidence type="ECO:0000259" key="15">
    <source>
        <dbReference type="PROSITE" id="PS51855"/>
    </source>
</evidence>
<evidence type="ECO:0000256" key="10">
    <source>
        <dbReference type="ARBA" id="ARBA00022840"/>
    </source>
</evidence>
<evidence type="ECO:0000256" key="14">
    <source>
        <dbReference type="ARBA" id="ARBA00048859"/>
    </source>
</evidence>
<proteinExistence type="inferred from homology"/>
<keyword evidence="17" id="KW-1185">Reference proteome</keyword>
<protein>
    <recommendedName>
        <fullName evidence="15">MGS-like domain-containing protein</fullName>
    </recommendedName>
</protein>
<dbReference type="SUPFAM" id="SSF56059">
    <property type="entry name" value="Glutathione synthetase ATP-binding domain-like"/>
    <property type="match status" value="1"/>
</dbReference>
<evidence type="ECO:0000256" key="5">
    <source>
        <dbReference type="ARBA" id="ARBA00022679"/>
    </source>
</evidence>
<dbReference type="GO" id="GO:0016597">
    <property type="term" value="F:amino acid binding"/>
    <property type="evidence" value="ECO:0007669"/>
    <property type="project" value="InterPro"/>
</dbReference>
<dbReference type="InterPro" id="IPR011059">
    <property type="entry name" value="Metal-dep_hydrolase_composite"/>
</dbReference>
<sequence>MTSCFETMSATLHLEDGSRFEGQLFGATKSIYGEIVFQTGMVGYVESLTDPSYAHQLLTLTYPLIGNYGVPDETKRDEFGLPEGFESAKIWPAALIVDRICPEGEESHWRSKSSLSDWLKRHGVPGLSGIDVRQLTKKIREQGTMKAKLIIDGDEPDKFPFVDFNETNVVASVSRKEPEIYGDGPTTVLAVDCGLKYNQIRCLVRRVGRVKVVPWDWPIEKEEFDGLFLSNGPGDPEKCALLVERLSKIVARGDKPIFGICLGHQLLARAVGAKTYKLKYGNRGHNQPCTHYATGRCYITSQNHGFAVDEKTLPTTWRPLFTNENDGTNEGIVHVDKPLFSVQFHPEHSAGPTDCEFLFDIFAEVVAAAKKGQLLSADKLITERLTFPSTYKITEQKKVLVLGSGGLTIGQAGEFDYSGAQALKALREEGIASVLINPNVATVQTIKGFADKTNFLPVTKEYVTDVIKKERPTGILCTFGGQTALNCAIDLYKDGIFDQYNVQVEYEVVRDAYDNCITVCNMENVDPLGIHTGESVVVAPSQTLSDKEYNMLRTCAIKVIRHLGIIGECNIQYALDPDSEQYYIIEVPQFSFSRLAGADVMLGVEMASTGEVACFGRDRHEAYLKGLLATGFVPPRKNIFISMGGVDHKREMMPSIQTLISLGFDLYASKGTADYLHGLDIPVHVVDWPFEEGASDDKTAAGSRSVTEFFQNKDFHLMINLPIRRSGAYREDWESCTRAALAGGVTMILAMPNTNPALTDNASYELTDKLASEKALVDYALYVGATATNATVAASLAQKAAGLKMYLNDTFSTLKMDNMAHWMQHLRSFPTTRPVVCHAEGQTLAAVLMCAQLAGRAVHICHLATAEEMTLVREAKQKGWAVTCEVCPHHLILTEGCLPCGVREVRPRLVQEADVQALWDNLDYIDCFATDHAPHTREEKHGAEKVPPGFPGVEYMLPLLLTFVHEGRLTLAQLVDRLHHNPRRIFGLPEQKDTYIEVDLGVEWTIPENGGQSKAGWTPYAGRAVRGKVVNVVIHGEEALVDGNIVAKKGSGRNVRLASDFGAEDEDVIRRELEEAAAEGRLPAETLSSEDSPLETPLRLSPAKLAWAGQNLISVEHLDKPLINRILELAEHFRSDVERYQSITHVLQGYVMSSLFYEIGSAQRAAAVCTQPVVNAGDGAGEHPTQALLDVFTIRQELSSINGLTIALVGDLKNGRTVHSLAKLLTRYNKITLHYVSPVEELGMPESVCGYVHKHSQMGDRPGETRPAFVQKKFTDLAEGIKGVDVVYMTRVQKERFSDQAEYERVKGAFVLTPKLLDESTQENETTDYNVLGQQSAKPIVMHPLPRVDEISPELDHDDRAAYFRQARNGMFVRMAVLTLLLGRDQDL</sequence>
<comment type="pathway">
    <text evidence="3">Pyrimidine metabolism; UMP biosynthesis via de novo pathway; (S)-dihydroorotate from bicarbonate: step 3/3.</text>
</comment>
<dbReference type="InterPro" id="IPR036901">
    <property type="entry name" value="Asp/Orn_carbamoylTrfase_sf"/>
</dbReference>
<evidence type="ECO:0000256" key="6">
    <source>
        <dbReference type="ARBA" id="ARBA00022723"/>
    </source>
</evidence>
<keyword evidence="7" id="KW-0547">Nucleotide-binding</keyword>
<name>A0AA36CKC3_9BILA</name>
<gene>
    <name evidence="16" type="ORF">MSPICULIGERA_LOCUS8830</name>
</gene>
<dbReference type="SUPFAM" id="SSF51556">
    <property type="entry name" value="Metallo-dependent hydrolases"/>
    <property type="match status" value="1"/>
</dbReference>
<keyword evidence="10" id="KW-0067">ATP-binding</keyword>
<evidence type="ECO:0000256" key="8">
    <source>
        <dbReference type="ARBA" id="ARBA00022801"/>
    </source>
</evidence>
<dbReference type="InterPro" id="IPR029062">
    <property type="entry name" value="Class_I_gatase-like"/>
</dbReference>
<dbReference type="GO" id="GO:0006221">
    <property type="term" value="P:pyrimidine nucleotide biosynthetic process"/>
    <property type="evidence" value="ECO:0007669"/>
    <property type="project" value="UniProtKB-KW"/>
</dbReference>
<dbReference type="PROSITE" id="PS51855">
    <property type="entry name" value="MGS"/>
    <property type="match status" value="1"/>
</dbReference>
<dbReference type="SUPFAM" id="SSF52440">
    <property type="entry name" value="PreATP-grasp domain"/>
    <property type="match status" value="1"/>
</dbReference>
<evidence type="ECO:0000256" key="11">
    <source>
        <dbReference type="ARBA" id="ARBA00022975"/>
    </source>
</evidence>
<dbReference type="Proteomes" id="UP001177023">
    <property type="component" value="Unassembled WGS sequence"/>
</dbReference>
<dbReference type="GO" id="GO:0005524">
    <property type="term" value="F:ATP binding"/>
    <property type="evidence" value="ECO:0007669"/>
    <property type="project" value="UniProtKB-KW"/>
</dbReference>
<dbReference type="PRINTS" id="PR00100">
    <property type="entry name" value="AOTCASE"/>
</dbReference>
<dbReference type="SUPFAM" id="SSF53671">
    <property type="entry name" value="Aspartate/ornithine carbamoyltransferase"/>
    <property type="match status" value="1"/>
</dbReference>
<dbReference type="Gene3D" id="3.20.20.140">
    <property type="entry name" value="Metal-dependent hydrolases"/>
    <property type="match status" value="1"/>
</dbReference>
<evidence type="ECO:0000256" key="7">
    <source>
        <dbReference type="ARBA" id="ARBA00022741"/>
    </source>
</evidence>
<dbReference type="Pfam" id="PF00117">
    <property type="entry name" value="GATase"/>
    <property type="match status" value="1"/>
</dbReference>
<comment type="catalytic activity">
    <reaction evidence="13">
        <text>(S)-dihydroorotate + H2O = N-carbamoyl-L-aspartate + H(+)</text>
        <dbReference type="Rhea" id="RHEA:24296"/>
        <dbReference type="ChEBI" id="CHEBI:15377"/>
        <dbReference type="ChEBI" id="CHEBI:15378"/>
        <dbReference type="ChEBI" id="CHEBI:30864"/>
        <dbReference type="ChEBI" id="CHEBI:32814"/>
        <dbReference type="EC" id="3.5.2.3"/>
    </reaction>
</comment>
<dbReference type="InterPro" id="IPR035686">
    <property type="entry name" value="CPSase_GATase1"/>
</dbReference>
<keyword evidence="8" id="KW-0378">Hydrolase</keyword>
<dbReference type="InterPro" id="IPR006274">
    <property type="entry name" value="CarbamoylP_synth_ssu"/>
</dbReference>
<evidence type="ECO:0000256" key="3">
    <source>
        <dbReference type="ARBA" id="ARBA00004880"/>
    </source>
</evidence>
<comment type="pathway">
    <text evidence="2">Pyrimidine metabolism; UMP biosynthesis via de novo pathway; (S)-dihydroorotate from bicarbonate: step 2/3.</text>
</comment>
<dbReference type="NCBIfam" id="TIGR01368">
    <property type="entry name" value="CPSaseIIsmall"/>
    <property type="match status" value="1"/>
</dbReference>
<evidence type="ECO:0000313" key="16">
    <source>
        <dbReference type="EMBL" id="CAJ0570388.1"/>
    </source>
</evidence>
<dbReference type="GO" id="GO:0046872">
    <property type="term" value="F:metal ion binding"/>
    <property type="evidence" value="ECO:0007669"/>
    <property type="project" value="UniProtKB-KW"/>
</dbReference>
<dbReference type="NCBIfam" id="NF009475">
    <property type="entry name" value="PRK12838.1"/>
    <property type="match status" value="1"/>
</dbReference>
<dbReference type="Gene3D" id="3.40.50.20">
    <property type="match status" value="1"/>
</dbReference>
<dbReference type="InterPro" id="IPR036914">
    <property type="entry name" value="MGS-like_dom_sf"/>
</dbReference>
<dbReference type="PANTHER" id="PTHR11405">
    <property type="entry name" value="CARBAMOYLTRANSFERASE FAMILY MEMBER"/>
    <property type="match status" value="1"/>
</dbReference>
<dbReference type="Gene3D" id="3.40.50.880">
    <property type="match status" value="1"/>
</dbReference>
<dbReference type="SMART" id="SM01097">
    <property type="entry name" value="CPSase_sm_chain"/>
    <property type="match status" value="1"/>
</dbReference>
<dbReference type="GO" id="GO:0004151">
    <property type="term" value="F:dihydroorotase activity"/>
    <property type="evidence" value="ECO:0007669"/>
    <property type="project" value="UniProtKB-EC"/>
</dbReference>
<comment type="catalytic activity">
    <reaction evidence="14">
        <text>carbamoyl phosphate + L-aspartate = N-carbamoyl-L-aspartate + phosphate + H(+)</text>
        <dbReference type="Rhea" id="RHEA:20013"/>
        <dbReference type="ChEBI" id="CHEBI:15378"/>
        <dbReference type="ChEBI" id="CHEBI:29991"/>
        <dbReference type="ChEBI" id="CHEBI:32814"/>
        <dbReference type="ChEBI" id="CHEBI:43474"/>
        <dbReference type="ChEBI" id="CHEBI:58228"/>
        <dbReference type="EC" id="2.1.3.2"/>
    </reaction>
</comment>
<feature type="domain" description="MGS-like" evidence="15">
    <location>
        <begin position="631"/>
        <end position="797"/>
    </location>
</feature>
<dbReference type="Pfam" id="PF02729">
    <property type="entry name" value="OTCace_N"/>
    <property type="match status" value="1"/>
</dbReference>
<comment type="cofactor">
    <cofactor evidence="1">
        <name>Zn(2+)</name>
        <dbReference type="ChEBI" id="CHEBI:29105"/>
    </cofactor>
</comment>
<dbReference type="InterPro" id="IPR006130">
    <property type="entry name" value="Asp/Orn_carbamoylTrfase"/>
</dbReference>
<dbReference type="InterPro" id="IPR058047">
    <property type="entry name" value="CPSase_preATP-grasp"/>
</dbReference>
<dbReference type="PROSITE" id="PS00483">
    <property type="entry name" value="DIHYDROOROTASE_2"/>
    <property type="match status" value="1"/>
</dbReference>
<keyword evidence="6" id="KW-0479">Metal-binding</keyword>
<dbReference type="SUPFAM" id="SSF52317">
    <property type="entry name" value="Class I glutamine amidotransferase-like"/>
    <property type="match status" value="1"/>
</dbReference>
<dbReference type="InterPro" id="IPR036480">
    <property type="entry name" value="CarbP_synth_ssu_N_sf"/>
</dbReference>
<dbReference type="GO" id="GO:0005951">
    <property type="term" value="C:carbamoyl-phosphate synthase complex"/>
    <property type="evidence" value="ECO:0007669"/>
    <property type="project" value="TreeGrafter"/>
</dbReference>
<evidence type="ECO:0000256" key="9">
    <source>
        <dbReference type="ARBA" id="ARBA00022833"/>
    </source>
</evidence>
<dbReference type="GO" id="GO:0004070">
    <property type="term" value="F:aspartate carbamoyltransferase activity"/>
    <property type="evidence" value="ECO:0007669"/>
    <property type="project" value="UniProtKB-EC"/>
</dbReference>
<dbReference type="GO" id="GO:0004088">
    <property type="term" value="F:carbamoyl-phosphate synthase (glutamine-hydrolyzing) activity"/>
    <property type="evidence" value="ECO:0007669"/>
    <property type="project" value="InterPro"/>
</dbReference>
<dbReference type="Gene3D" id="3.30.470.20">
    <property type="entry name" value="ATP-grasp fold, B domain"/>
    <property type="match status" value="2"/>
</dbReference>
<dbReference type="PRINTS" id="PR00099">
    <property type="entry name" value="CPSGATASE"/>
</dbReference>
<dbReference type="SUPFAM" id="SSF51338">
    <property type="entry name" value="Composite domain of metallo-dependent hydrolases"/>
    <property type="match status" value="1"/>
</dbReference>
<evidence type="ECO:0000256" key="12">
    <source>
        <dbReference type="ARBA" id="ARBA00047359"/>
    </source>
</evidence>
<keyword evidence="9" id="KW-0862">Zinc</keyword>
<dbReference type="Pfam" id="PF00988">
    <property type="entry name" value="CPSase_sm_chain"/>
    <property type="match status" value="1"/>
</dbReference>
<dbReference type="FunFam" id="3.20.20.140:FF:000036">
    <property type="entry name" value="Carbamoyl-phosphate synthase large chain"/>
    <property type="match status" value="1"/>
</dbReference>
<dbReference type="GO" id="GO:0006207">
    <property type="term" value="P:'de novo' pyrimidine nucleobase biosynthetic process"/>
    <property type="evidence" value="ECO:0007669"/>
    <property type="project" value="InterPro"/>
</dbReference>
<organism evidence="16 17">
    <name type="scientific">Mesorhabditis spiculigera</name>
    <dbReference type="NCBI Taxonomy" id="96644"/>
    <lineage>
        <taxon>Eukaryota</taxon>
        <taxon>Metazoa</taxon>
        <taxon>Ecdysozoa</taxon>
        <taxon>Nematoda</taxon>
        <taxon>Chromadorea</taxon>
        <taxon>Rhabditida</taxon>
        <taxon>Rhabditina</taxon>
        <taxon>Rhabditomorpha</taxon>
        <taxon>Rhabditoidea</taxon>
        <taxon>Rhabditidae</taxon>
        <taxon>Mesorhabditinae</taxon>
        <taxon>Mesorhabditis</taxon>
    </lineage>
</organism>
<dbReference type="InterPro" id="IPR002195">
    <property type="entry name" value="Dihydroorotase_CS"/>
</dbReference>
<dbReference type="GO" id="GO:0006541">
    <property type="term" value="P:glutamine metabolic process"/>
    <property type="evidence" value="ECO:0007669"/>
    <property type="project" value="InterPro"/>
</dbReference>
<dbReference type="FunFam" id="3.40.50.1370:FF:000002">
    <property type="entry name" value="Aspartate carbamoyltransferase 2"/>
    <property type="match status" value="1"/>
</dbReference>
<keyword evidence="11" id="KW-0665">Pyrimidine biosynthesis</keyword>
<dbReference type="PANTHER" id="PTHR11405:SF5">
    <property type="entry name" value="CAD PROTEIN"/>
    <property type="match status" value="1"/>
</dbReference>
<dbReference type="SUPFAM" id="SSF52335">
    <property type="entry name" value="Methylglyoxal synthase-like"/>
    <property type="match status" value="1"/>
</dbReference>
<keyword evidence="4" id="KW-0436">Ligase</keyword>
<evidence type="ECO:0000256" key="2">
    <source>
        <dbReference type="ARBA" id="ARBA00004852"/>
    </source>
</evidence>
<dbReference type="InterPro" id="IPR002474">
    <property type="entry name" value="CarbamoylP_synth_ssu_N"/>
</dbReference>
<comment type="catalytic activity">
    <reaction evidence="12">
        <text>hydrogencarbonate + NH4(+) + 2 ATP = carbamoyl phosphate + 2 ADP + phosphate + 2 H(+)</text>
        <dbReference type="Rhea" id="RHEA:18029"/>
        <dbReference type="ChEBI" id="CHEBI:15378"/>
        <dbReference type="ChEBI" id="CHEBI:17544"/>
        <dbReference type="ChEBI" id="CHEBI:28938"/>
        <dbReference type="ChEBI" id="CHEBI:30616"/>
        <dbReference type="ChEBI" id="CHEBI:43474"/>
        <dbReference type="ChEBI" id="CHEBI:58228"/>
        <dbReference type="ChEBI" id="CHEBI:456216"/>
        <dbReference type="EC" id="6.3.4.16"/>
    </reaction>
</comment>
<feature type="non-terminal residue" evidence="16">
    <location>
        <position position="1"/>
    </location>
</feature>
<dbReference type="PRINTS" id="PR00101">
    <property type="entry name" value="ATCASE"/>
</dbReference>
<evidence type="ECO:0000256" key="1">
    <source>
        <dbReference type="ARBA" id="ARBA00001947"/>
    </source>
</evidence>
<keyword evidence="5" id="KW-0808">Transferase</keyword>
<dbReference type="InterPro" id="IPR016185">
    <property type="entry name" value="PreATP-grasp_dom_sf"/>
</dbReference>